<protein>
    <recommendedName>
        <fullName evidence="8">Adenylate kinase</fullName>
    </recommendedName>
</protein>
<dbReference type="EMBL" id="CAUJNA010002657">
    <property type="protein sequence ID" value="CAJ1393803.1"/>
    <property type="molecule type" value="Genomic_DNA"/>
</dbReference>
<reference evidence="6" key="1">
    <citation type="submission" date="2023-08" db="EMBL/GenBank/DDBJ databases">
        <authorList>
            <person name="Chen Y."/>
            <person name="Shah S."/>
            <person name="Dougan E. K."/>
            <person name="Thang M."/>
            <person name="Chan C."/>
        </authorList>
    </citation>
    <scope>NUCLEOTIDE SEQUENCE</scope>
</reference>
<evidence type="ECO:0000256" key="2">
    <source>
        <dbReference type="ARBA" id="ARBA00022741"/>
    </source>
</evidence>
<dbReference type="InterPro" id="IPR000850">
    <property type="entry name" value="Adenylat/UMP-CMP_kin"/>
</dbReference>
<gene>
    <name evidence="6" type="ORF">EVOR1521_LOCUS18586</name>
</gene>
<keyword evidence="7" id="KW-1185">Reference proteome</keyword>
<comment type="similarity">
    <text evidence="4">Belongs to the adenylate kinase family.</text>
</comment>
<dbReference type="CDD" id="cd01428">
    <property type="entry name" value="ADK"/>
    <property type="match status" value="1"/>
</dbReference>
<dbReference type="PANTHER" id="PTHR23359">
    <property type="entry name" value="NUCLEOTIDE KINASE"/>
    <property type="match status" value="1"/>
</dbReference>
<evidence type="ECO:0000313" key="7">
    <source>
        <dbReference type="Proteomes" id="UP001178507"/>
    </source>
</evidence>
<dbReference type="HAMAP" id="MF_00235">
    <property type="entry name" value="Adenylate_kinase_Adk"/>
    <property type="match status" value="1"/>
</dbReference>
<dbReference type="GO" id="GO:0005524">
    <property type="term" value="F:ATP binding"/>
    <property type="evidence" value="ECO:0007669"/>
    <property type="project" value="InterPro"/>
</dbReference>
<dbReference type="InterPro" id="IPR006259">
    <property type="entry name" value="Adenyl_kin_sub"/>
</dbReference>
<accession>A0AA36N919</accession>
<dbReference type="GO" id="GO:0004017">
    <property type="term" value="F:AMP kinase activity"/>
    <property type="evidence" value="ECO:0007669"/>
    <property type="project" value="InterPro"/>
</dbReference>
<dbReference type="PROSITE" id="PS00113">
    <property type="entry name" value="ADENYLATE_KINASE"/>
    <property type="match status" value="1"/>
</dbReference>
<keyword evidence="3 4" id="KW-0418">Kinase</keyword>
<proteinExistence type="inferred from homology"/>
<evidence type="ECO:0008006" key="8">
    <source>
        <dbReference type="Google" id="ProtNLM"/>
    </source>
</evidence>
<organism evidence="6 7">
    <name type="scientific">Effrenium voratum</name>
    <dbReference type="NCBI Taxonomy" id="2562239"/>
    <lineage>
        <taxon>Eukaryota</taxon>
        <taxon>Sar</taxon>
        <taxon>Alveolata</taxon>
        <taxon>Dinophyceae</taxon>
        <taxon>Suessiales</taxon>
        <taxon>Symbiodiniaceae</taxon>
        <taxon>Effrenium</taxon>
    </lineage>
</organism>
<name>A0AA36N919_9DINO</name>
<evidence type="ECO:0000256" key="3">
    <source>
        <dbReference type="ARBA" id="ARBA00022777"/>
    </source>
</evidence>
<dbReference type="AlphaFoldDB" id="A0AA36N919"/>
<dbReference type="Gene3D" id="3.40.50.300">
    <property type="entry name" value="P-loop containing nucleotide triphosphate hydrolases"/>
    <property type="match status" value="1"/>
</dbReference>
<dbReference type="PRINTS" id="PR00094">
    <property type="entry name" value="ADENYLTKNASE"/>
</dbReference>
<dbReference type="SUPFAM" id="SSF52540">
    <property type="entry name" value="P-loop containing nucleoside triphosphate hydrolases"/>
    <property type="match status" value="1"/>
</dbReference>
<evidence type="ECO:0000313" key="6">
    <source>
        <dbReference type="EMBL" id="CAJ1393803.1"/>
    </source>
</evidence>
<sequence length="504" mass="55065">MSQPIVVPGGPPVNIILLGPPAGGKGTQANFLAERFGMVHISTGDLLRARAKFLPSLAEYLSSGRLVPDDVVVSMLKERLADSDCSRGVLLDGFPRTRAQAESLEKAGVNISAVIHLKVADEVVIERIAGRRIDPLSGKIYHVKDNPPPPDVARRVIQREDDTPEKIRTRLVTYHQERDAILDFCGNRVKTIHVGDGSPEALPADVRPMCVFDEVRKALEGDAYWGSVIRSELIAKAFECGTSSSTMVSLARFFEHARFRLVQKGCLADAAASSAQVVLRSQSLQLASTLQPLVHYDLRTWLEEVRMHSVLLGHTISRRSLRGTETVADGWATLVFLDGRGRAMEVPGAAQLQDLAMSRAPKSSRTNPPKASKTLPASSQVIAERMGDAPGNCWHHDSCVAAVDVDLRGRVHEASCLAYMDRWRFLAACNGGYPPELEMSILRARTRQAYVAYMGYAAAGDRIHVRSWARATEEGILLAFDAAKDSSSLLQGCLLLSQEDLSKL</sequence>
<dbReference type="Gene3D" id="3.10.129.10">
    <property type="entry name" value="Hotdog Thioesterase"/>
    <property type="match status" value="1"/>
</dbReference>
<keyword evidence="2" id="KW-0547">Nucleotide-binding</keyword>
<dbReference type="NCBIfam" id="TIGR01351">
    <property type="entry name" value="adk"/>
    <property type="match status" value="1"/>
</dbReference>
<dbReference type="Pfam" id="PF00406">
    <property type="entry name" value="ADK"/>
    <property type="match status" value="1"/>
</dbReference>
<dbReference type="Proteomes" id="UP001178507">
    <property type="component" value="Unassembled WGS sequence"/>
</dbReference>
<dbReference type="SUPFAM" id="SSF54637">
    <property type="entry name" value="Thioesterase/thiol ester dehydrase-isomerase"/>
    <property type="match status" value="1"/>
</dbReference>
<feature type="compositionally biased region" description="Polar residues" evidence="5">
    <location>
        <begin position="361"/>
        <end position="377"/>
    </location>
</feature>
<dbReference type="InterPro" id="IPR033690">
    <property type="entry name" value="Adenylat_kinase_CS"/>
</dbReference>
<evidence type="ECO:0000256" key="1">
    <source>
        <dbReference type="ARBA" id="ARBA00022679"/>
    </source>
</evidence>
<dbReference type="InterPro" id="IPR029069">
    <property type="entry name" value="HotDog_dom_sf"/>
</dbReference>
<keyword evidence="1 4" id="KW-0808">Transferase</keyword>
<evidence type="ECO:0000256" key="5">
    <source>
        <dbReference type="SAM" id="MobiDB-lite"/>
    </source>
</evidence>
<evidence type="ECO:0000256" key="4">
    <source>
        <dbReference type="RuleBase" id="RU003330"/>
    </source>
</evidence>
<feature type="region of interest" description="Disordered" evidence="5">
    <location>
        <begin position="356"/>
        <end position="377"/>
    </location>
</feature>
<dbReference type="InterPro" id="IPR027417">
    <property type="entry name" value="P-loop_NTPase"/>
</dbReference>
<comment type="caution">
    <text evidence="6">The sequence shown here is derived from an EMBL/GenBank/DDBJ whole genome shotgun (WGS) entry which is preliminary data.</text>
</comment>